<name>A0AAW1TZR5_9CUCU</name>
<organism evidence="1 2">
    <name type="scientific">Henosepilachna vigintioctopunctata</name>
    <dbReference type="NCBI Taxonomy" id="420089"/>
    <lineage>
        <taxon>Eukaryota</taxon>
        <taxon>Metazoa</taxon>
        <taxon>Ecdysozoa</taxon>
        <taxon>Arthropoda</taxon>
        <taxon>Hexapoda</taxon>
        <taxon>Insecta</taxon>
        <taxon>Pterygota</taxon>
        <taxon>Neoptera</taxon>
        <taxon>Endopterygota</taxon>
        <taxon>Coleoptera</taxon>
        <taxon>Polyphaga</taxon>
        <taxon>Cucujiformia</taxon>
        <taxon>Coccinelloidea</taxon>
        <taxon>Coccinellidae</taxon>
        <taxon>Epilachninae</taxon>
        <taxon>Epilachnini</taxon>
        <taxon>Henosepilachna</taxon>
    </lineage>
</organism>
<keyword evidence="2" id="KW-1185">Reference proteome</keyword>
<gene>
    <name evidence="1" type="ORF">WA026_002272</name>
</gene>
<protein>
    <submittedName>
        <fullName evidence="1">Uncharacterized protein</fullName>
    </submittedName>
</protein>
<reference evidence="1 2" key="1">
    <citation type="submission" date="2023-03" db="EMBL/GenBank/DDBJ databases">
        <title>Genome insight into feeding habits of ladybird beetles.</title>
        <authorList>
            <person name="Li H.-S."/>
            <person name="Huang Y.-H."/>
            <person name="Pang H."/>
        </authorList>
    </citation>
    <scope>NUCLEOTIDE SEQUENCE [LARGE SCALE GENOMIC DNA]</scope>
    <source>
        <strain evidence="1">SYSU_2023b</strain>
        <tissue evidence="1">Whole body</tissue>
    </source>
</reference>
<evidence type="ECO:0000313" key="1">
    <source>
        <dbReference type="EMBL" id="KAK9873918.1"/>
    </source>
</evidence>
<sequence length="126" mass="14872">MVKVAITQKWQNQWQMSGAKLRLIKYDVKPWPDKTKNRKHQVLINRLRLGHTNLTHSYLLNHTEEPMFDLCGTKLSVQHLFTDCPKYVVQRNNFDFPPGFHSIIGRNFNIPNILNFLKCIDIITKL</sequence>
<proteinExistence type="predicted"/>
<dbReference type="Proteomes" id="UP001431783">
    <property type="component" value="Unassembled WGS sequence"/>
</dbReference>
<evidence type="ECO:0000313" key="2">
    <source>
        <dbReference type="Proteomes" id="UP001431783"/>
    </source>
</evidence>
<accession>A0AAW1TZR5</accession>
<dbReference type="EMBL" id="JARQZJ010000031">
    <property type="protein sequence ID" value="KAK9873918.1"/>
    <property type="molecule type" value="Genomic_DNA"/>
</dbReference>
<dbReference type="AlphaFoldDB" id="A0AAW1TZR5"/>
<comment type="caution">
    <text evidence="1">The sequence shown here is derived from an EMBL/GenBank/DDBJ whole genome shotgun (WGS) entry which is preliminary data.</text>
</comment>